<feature type="non-terminal residue" evidence="1">
    <location>
        <position position="310"/>
    </location>
</feature>
<sequence length="310" mass="32724">MELISRVNRSRLPIGYGAFAPAYAPSLPVPEITLGQLVRQGELDQGQAYQAMTTGRVPASIQSRYVGVRVTPGQRGDFQTSSKTAYELYEAGKLSESEALDAIYSGKVPDALQDRFPTINVLPGDVDEDPSYRFWNAFGLGSLANPHESLLKKIGLMTLGGGALNLLTKPIDVAVGEVLHAADPSDNTTFEDRLLHTGDHDKTVGDNFFHSTLIGSRLDPDKYKADAKKYDHNVWGQGAGAVLRLAGLDGLQEAVNDDTDKTPLYRGLKGGISGLGAAAQLLPFAEGAGAAMGRGLSAAGRGLGRGASAA</sequence>
<protein>
    <submittedName>
        <fullName evidence="1">Uncharacterized protein</fullName>
    </submittedName>
</protein>
<evidence type="ECO:0000313" key="2">
    <source>
        <dbReference type="Proteomes" id="UP000886674"/>
    </source>
</evidence>
<organism evidence="1 2">
    <name type="scientific">Candidatus Thiodiazotropha taylori</name>
    <dbReference type="NCBI Taxonomy" id="2792791"/>
    <lineage>
        <taxon>Bacteria</taxon>
        <taxon>Pseudomonadati</taxon>
        <taxon>Pseudomonadota</taxon>
        <taxon>Gammaproteobacteria</taxon>
        <taxon>Chromatiales</taxon>
        <taxon>Sedimenticolaceae</taxon>
        <taxon>Candidatus Thiodiazotropha</taxon>
    </lineage>
</organism>
<comment type="caution">
    <text evidence="1">The sequence shown here is derived from an EMBL/GenBank/DDBJ whole genome shotgun (WGS) entry which is preliminary data.</text>
</comment>
<dbReference type="Proteomes" id="UP000886674">
    <property type="component" value="Unassembled WGS sequence"/>
</dbReference>
<dbReference type="AlphaFoldDB" id="A0A9E4TVJ3"/>
<reference evidence="1" key="1">
    <citation type="journal article" date="2021" name="Proc. Natl. Acad. Sci. U.S.A.">
        <title>Global biogeography of chemosynthetic symbionts reveals both localized and globally distributed symbiont groups. .</title>
        <authorList>
            <person name="Osvatic J.T."/>
            <person name="Wilkins L.G.E."/>
            <person name="Leibrecht L."/>
            <person name="Leray M."/>
            <person name="Zauner S."/>
            <person name="Polzin J."/>
            <person name="Camacho Y."/>
            <person name="Gros O."/>
            <person name="van Gils J.A."/>
            <person name="Eisen J.A."/>
            <person name="Petersen J.M."/>
            <person name="Yuen B."/>
        </authorList>
    </citation>
    <scope>NUCLEOTIDE SEQUENCE</scope>
    <source>
        <strain evidence="1">MAGclacostrist055</strain>
    </source>
</reference>
<accession>A0A9E4TVJ3</accession>
<evidence type="ECO:0000313" key="1">
    <source>
        <dbReference type="EMBL" id="MCG7979903.1"/>
    </source>
</evidence>
<dbReference type="EMBL" id="JAEPCR010000093">
    <property type="protein sequence ID" value="MCG7979903.1"/>
    <property type="molecule type" value="Genomic_DNA"/>
</dbReference>
<name>A0A9E4TVJ3_9GAMM</name>
<proteinExistence type="predicted"/>
<gene>
    <name evidence="1" type="ORF">JAY77_17380</name>
</gene>